<evidence type="ECO:0000313" key="2">
    <source>
        <dbReference type="Proteomes" id="UP000193781"/>
    </source>
</evidence>
<gene>
    <name evidence="1" type="ORF">AWC17_01705</name>
</gene>
<dbReference type="RefSeq" id="WP_046183342.1">
    <property type="nucleotide sequence ID" value="NZ_JACKSS010000082.1"/>
</dbReference>
<protein>
    <submittedName>
        <fullName evidence="1">Uncharacterized protein</fullName>
    </submittedName>
</protein>
<reference evidence="1 2" key="1">
    <citation type="submission" date="2016-01" db="EMBL/GenBank/DDBJ databases">
        <title>The new phylogeny of the genus Mycobacterium.</title>
        <authorList>
            <person name="Tarcisio F."/>
            <person name="Conor M."/>
            <person name="Antonella G."/>
            <person name="Elisabetta G."/>
            <person name="Giulia F.S."/>
            <person name="Sara T."/>
            <person name="Anna F."/>
            <person name="Clotilde B."/>
            <person name="Roberto B."/>
            <person name="Veronica D.S."/>
            <person name="Fabio R."/>
            <person name="Monica P."/>
            <person name="Olivier J."/>
            <person name="Enrico T."/>
            <person name="Nicola S."/>
        </authorList>
    </citation>
    <scope>NUCLEOTIDE SEQUENCE [LARGE SCALE GENOMIC DNA]</scope>
    <source>
        <strain evidence="1 2">DSM 44803</strain>
    </source>
</reference>
<dbReference type="OrthoDB" id="3531377at2"/>
<dbReference type="AlphaFoldDB" id="A0A1X1ZRB9"/>
<proteinExistence type="predicted"/>
<comment type="caution">
    <text evidence="1">The sequence shown here is derived from an EMBL/GenBank/DDBJ whole genome shotgun (WGS) entry which is preliminary data.</text>
</comment>
<sequence length="153" mass="16255">MRIPTSEFIWQGRLHLGDEPGVFGDATYVGLAVELPLTLTKTASISTADLTIRAENVQVIPPYPGHVVTVVSYEDGQAKVVGNAQIGAQPDNQPGVDTKVALDLSTVPFPAFVGVRIHVDTTVPPGLYDDFVIAGLRLNSSDNSVIGQLGFRS</sequence>
<organism evidence="1 2">
    <name type="scientific">Mycobacterium nebraskense</name>
    <dbReference type="NCBI Taxonomy" id="244292"/>
    <lineage>
        <taxon>Bacteria</taxon>
        <taxon>Bacillati</taxon>
        <taxon>Actinomycetota</taxon>
        <taxon>Actinomycetes</taxon>
        <taxon>Mycobacteriales</taxon>
        <taxon>Mycobacteriaceae</taxon>
        <taxon>Mycobacterium</taxon>
    </lineage>
</organism>
<dbReference type="EMBL" id="LQPH01000103">
    <property type="protein sequence ID" value="ORW25641.1"/>
    <property type="molecule type" value="Genomic_DNA"/>
</dbReference>
<name>A0A1X1ZRB9_9MYCO</name>
<keyword evidence="2" id="KW-1185">Reference proteome</keyword>
<accession>A0A1X1ZRB9</accession>
<dbReference type="Proteomes" id="UP000193781">
    <property type="component" value="Unassembled WGS sequence"/>
</dbReference>
<evidence type="ECO:0000313" key="1">
    <source>
        <dbReference type="EMBL" id="ORW25641.1"/>
    </source>
</evidence>